<dbReference type="OrthoDB" id="2142043at2759"/>
<evidence type="ECO:0000313" key="2">
    <source>
        <dbReference type="EMBL" id="ORY49048.1"/>
    </source>
</evidence>
<dbReference type="AlphaFoldDB" id="A0A1Y2CPT4"/>
<keyword evidence="1" id="KW-0812">Transmembrane</keyword>
<comment type="caution">
    <text evidence="2">The sequence shown here is derived from an EMBL/GenBank/DDBJ whole genome shotgun (WGS) entry which is preliminary data.</text>
</comment>
<feature type="transmembrane region" description="Helical" evidence="1">
    <location>
        <begin position="39"/>
        <end position="64"/>
    </location>
</feature>
<feature type="transmembrane region" description="Helical" evidence="1">
    <location>
        <begin position="108"/>
        <end position="126"/>
    </location>
</feature>
<reference evidence="2 3" key="1">
    <citation type="submission" date="2016-07" db="EMBL/GenBank/DDBJ databases">
        <title>Pervasive Adenine N6-methylation of Active Genes in Fungi.</title>
        <authorList>
            <consortium name="DOE Joint Genome Institute"/>
            <person name="Mondo S.J."/>
            <person name="Dannebaum R.O."/>
            <person name="Kuo R.C."/>
            <person name="Labutti K."/>
            <person name="Haridas S."/>
            <person name="Kuo A."/>
            <person name="Salamov A."/>
            <person name="Ahrendt S.R."/>
            <person name="Lipzen A."/>
            <person name="Sullivan W."/>
            <person name="Andreopoulos W.B."/>
            <person name="Clum A."/>
            <person name="Lindquist E."/>
            <person name="Daum C."/>
            <person name="Ramamoorthy G.K."/>
            <person name="Gryganskyi A."/>
            <person name="Culley D."/>
            <person name="Magnuson J.K."/>
            <person name="James T.Y."/>
            <person name="O'Malley M.A."/>
            <person name="Stajich J.E."/>
            <person name="Spatafora J.W."/>
            <person name="Visel A."/>
            <person name="Grigoriev I.V."/>
        </authorList>
    </citation>
    <scope>NUCLEOTIDE SEQUENCE [LARGE SCALE GENOMIC DNA]</scope>
    <source>
        <strain evidence="2 3">JEL800</strain>
    </source>
</reference>
<dbReference type="EMBL" id="MCGO01000010">
    <property type="protein sequence ID" value="ORY49048.1"/>
    <property type="molecule type" value="Genomic_DNA"/>
</dbReference>
<evidence type="ECO:0000313" key="3">
    <source>
        <dbReference type="Proteomes" id="UP000193642"/>
    </source>
</evidence>
<protein>
    <recommendedName>
        <fullName evidence="4">G-protein coupled receptors family 1 profile domain-containing protein</fullName>
    </recommendedName>
</protein>
<gene>
    <name evidence="2" type="ORF">BCR33DRAFT_782039</name>
</gene>
<organism evidence="2 3">
    <name type="scientific">Rhizoclosmatium globosum</name>
    <dbReference type="NCBI Taxonomy" id="329046"/>
    <lineage>
        <taxon>Eukaryota</taxon>
        <taxon>Fungi</taxon>
        <taxon>Fungi incertae sedis</taxon>
        <taxon>Chytridiomycota</taxon>
        <taxon>Chytridiomycota incertae sedis</taxon>
        <taxon>Chytridiomycetes</taxon>
        <taxon>Chytridiales</taxon>
        <taxon>Chytriomycetaceae</taxon>
        <taxon>Rhizoclosmatium</taxon>
    </lineage>
</organism>
<dbReference type="Proteomes" id="UP000193642">
    <property type="component" value="Unassembled WGS sequence"/>
</dbReference>
<feature type="transmembrane region" description="Helical" evidence="1">
    <location>
        <begin position="154"/>
        <end position="174"/>
    </location>
</feature>
<feature type="transmembrane region" description="Helical" evidence="1">
    <location>
        <begin position="84"/>
        <end position="101"/>
    </location>
</feature>
<proteinExistence type="predicted"/>
<sequence>MSGLVLQYVLVGLCCESTLKALLVLGPKLYVTLRRKKDSVVVVSIMIAFNVFAFVNMILNILLWTLVMTPNSCVGLAIAANLSWHLYFFIFDIYILVKAYITTRNNRYFRVIAILAILYRLGWTVFDLVSTRGIWDSNTQSCTYYVSSYAGVQYTIADIICDFISSVGVMAVLVQAKLNFSGSSVTLWDHLAKENS</sequence>
<keyword evidence="1" id="KW-1133">Transmembrane helix</keyword>
<name>A0A1Y2CPT4_9FUNG</name>
<keyword evidence="3" id="KW-1185">Reference proteome</keyword>
<evidence type="ECO:0008006" key="4">
    <source>
        <dbReference type="Google" id="ProtNLM"/>
    </source>
</evidence>
<feature type="transmembrane region" description="Helical" evidence="1">
    <location>
        <begin position="6"/>
        <end position="27"/>
    </location>
</feature>
<accession>A0A1Y2CPT4</accession>
<evidence type="ECO:0000256" key="1">
    <source>
        <dbReference type="SAM" id="Phobius"/>
    </source>
</evidence>
<keyword evidence="1" id="KW-0472">Membrane</keyword>